<dbReference type="EMBL" id="KQ418168">
    <property type="protein sequence ID" value="KOF88619.1"/>
    <property type="molecule type" value="Genomic_DNA"/>
</dbReference>
<evidence type="ECO:0000313" key="1">
    <source>
        <dbReference type="EMBL" id="KOF88619.1"/>
    </source>
</evidence>
<accession>A0A0L8HHP4</accession>
<proteinExistence type="predicted"/>
<name>A0A0L8HHP4_OCTBM</name>
<organism evidence="1">
    <name type="scientific">Octopus bimaculoides</name>
    <name type="common">California two-spotted octopus</name>
    <dbReference type="NCBI Taxonomy" id="37653"/>
    <lineage>
        <taxon>Eukaryota</taxon>
        <taxon>Metazoa</taxon>
        <taxon>Spiralia</taxon>
        <taxon>Lophotrochozoa</taxon>
        <taxon>Mollusca</taxon>
        <taxon>Cephalopoda</taxon>
        <taxon>Coleoidea</taxon>
        <taxon>Octopodiformes</taxon>
        <taxon>Octopoda</taxon>
        <taxon>Incirrata</taxon>
        <taxon>Octopodidae</taxon>
        <taxon>Octopus</taxon>
    </lineage>
</organism>
<sequence>MFSKFAKLYLFPLHIFCLNMGNKHRFETLCTLNYLENHFKTGFVEFYLGSSLPDGIFTCHQFAFLSKYFTQHLWLMRHC</sequence>
<gene>
    <name evidence="1" type="ORF">OCBIM_22014708mg</name>
</gene>
<reference evidence="1" key="1">
    <citation type="submission" date="2015-07" db="EMBL/GenBank/DDBJ databases">
        <title>MeaNS - Measles Nucleotide Surveillance Program.</title>
        <authorList>
            <person name="Tran T."/>
            <person name="Druce J."/>
        </authorList>
    </citation>
    <scope>NUCLEOTIDE SEQUENCE</scope>
    <source>
        <strain evidence="1">UCB-OBI-ISO-001</strain>
        <tissue evidence="1">Gonad</tissue>
    </source>
</reference>
<protein>
    <submittedName>
        <fullName evidence="1">Uncharacterized protein</fullName>
    </submittedName>
</protein>
<dbReference type="AlphaFoldDB" id="A0A0L8HHP4"/>